<dbReference type="SUPFAM" id="SSF82199">
    <property type="entry name" value="SET domain"/>
    <property type="match status" value="1"/>
</dbReference>
<dbReference type="Proteomes" id="UP000298061">
    <property type="component" value="Unassembled WGS sequence"/>
</dbReference>
<accession>A0A4Y9ZVC7</accession>
<dbReference type="Gene3D" id="6.10.140.2220">
    <property type="match status" value="1"/>
</dbReference>
<protein>
    <recommendedName>
        <fullName evidence="3">MYND-type domain-containing protein</fullName>
    </recommendedName>
</protein>
<dbReference type="EMBL" id="SFCI01000745">
    <property type="protein sequence ID" value="TFY78120.1"/>
    <property type="molecule type" value="Genomic_DNA"/>
</dbReference>
<gene>
    <name evidence="1" type="ORF">EWM64_g5893</name>
</gene>
<dbReference type="OrthoDB" id="5945798at2759"/>
<name>A0A4Y9ZVC7_9AGAM</name>
<dbReference type="SUPFAM" id="SSF144232">
    <property type="entry name" value="HIT/MYND zinc finger-like"/>
    <property type="match status" value="1"/>
</dbReference>
<evidence type="ECO:0008006" key="3">
    <source>
        <dbReference type="Google" id="ProtNLM"/>
    </source>
</evidence>
<evidence type="ECO:0000313" key="1">
    <source>
        <dbReference type="EMBL" id="TFY78120.1"/>
    </source>
</evidence>
<dbReference type="InterPro" id="IPR046341">
    <property type="entry name" value="SET_dom_sf"/>
</dbReference>
<proteinExistence type="predicted"/>
<reference evidence="1 2" key="1">
    <citation type="submission" date="2019-02" db="EMBL/GenBank/DDBJ databases">
        <title>Genome sequencing of the rare red list fungi Hericium alpestre (H. flagellum).</title>
        <authorList>
            <person name="Buettner E."/>
            <person name="Kellner H."/>
        </authorList>
    </citation>
    <scope>NUCLEOTIDE SEQUENCE [LARGE SCALE GENOMIC DNA]</scope>
    <source>
        <strain evidence="1 2">DSM 108284</strain>
    </source>
</reference>
<dbReference type="Gene3D" id="2.170.270.10">
    <property type="entry name" value="SET domain"/>
    <property type="match status" value="1"/>
</dbReference>
<organism evidence="1 2">
    <name type="scientific">Hericium alpestre</name>
    <dbReference type="NCBI Taxonomy" id="135208"/>
    <lineage>
        <taxon>Eukaryota</taxon>
        <taxon>Fungi</taxon>
        <taxon>Dikarya</taxon>
        <taxon>Basidiomycota</taxon>
        <taxon>Agaricomycotina</taxon>
        <taxon>Agaricomycetes</taxon>
        <taxon>Russulales</taxon>
        <taxon>Hericiaceae</taxon>
        <taxon>Hericium</taxon>
    </lineage>
</organism>
<sequence length="388" mass="42609">MVSDQVTICHHCYAIATAGKALLTCSSCKKGKECQKKHWKAHKLFCRGGSLSHELVSAFAKQTGINLVPKDTSMPVQDTGPLGAWGIVITCLPPTPGKDIPSGLTDCTLPSGLKERILALPGFLRPVPSPSLPTHRIACIPGAGLGMFTARCLVAGEVIFAECPIIITLQAMFPLSFKADRQSVGSAEYKRKGTSVSQPGEHCPNSMVTFDLKSFSFVICVLYNVDTGIPITISYLHNIGIMSAAERQHDLTPYAFKCTCISCALPAISDLCCREITNTLVKLLKLVCCWMDNTHLPDDYLMQPSLCVLRLVTEEGLEFTDTYMQHLMQLVAAYVALGDRKNYLWAQERIMQSMEANLNSALAADRSKFPEDLEMHGLWRRHVKVKAS</sequence>
<evidence type="ECO:0000313" key="2">
    <source>
        <dbReference type="Proteomes" id="UP000298061"/>
    </source>
</evidence>
<dbReference type="STRING" id="135208.A0A4Y9ZVC7"/>
<keyword evidence="2" id="KW-1185">Reference proteome</keyword>
<dbReference type="AlphaFoldDB" id="A0A4Y9ZVC7"/>
<comment type="caution">
    <text evidence="1">The sequence shown here is derived from an EMBL/GenBank/DDBJ whole genome shotgun (WGS) entry which is preliminary data.</text>
</comment>